<evidence type="ECO:0000256" key="2">
    <source>
        <dbReference type="ARBA" id="ARBA00022777"/>
    </source>
</evidence>
<dbReference type="InterPro" id="IPR029016">
    <property type="entry name" value="GAF-like_dom_sf"/>
</dbReference>
<dbReference type="GO" id="GO:0000155">
    <property type="term" value="F:phosphorelay sensor kinase activity"/>
    <property type="evidence" value="ECO:0007669"/>
    <property type="project" value="InterPro"/>
</dbReference>
<dbReference type="RefSeq" id="WP_220035046.1">
    <property type="nucleotide sequence ID" value="NZ_QKLZ01000001.1"/>
</dbReference>
<evidence type="ECO:0000313" key="5">
    <source>
        <dbReference type="EMBL" id="SSA36357.1"/>
    </source>
</evidence>
<dbReference type="InterPro" id="IPR003594">
    <property type="entry name" value="HATPase_dom"/>
</dbReference>
<gene>
    <name evidence="5" type="ORF">SAMN05216184_10115</name>
</gene>
<reference evidence="5 6" key="1">
    <citation type="submission" date="2016-10" db="EMBL/GenBank/DDBJ databases">
        <authorList>
            <person name="Cai Z."/>
        </authorList>
    </citation>
    <scope>NUCLEOTIDE SEQUENCE [LARGE SCALE GENOMIC DNA]</scope>
    <source>
        <strain evidence="5 6">CGMCC 1.10826</strain>
    </source>
</reference>
<evidence type="ECO:0000313" key="6">
    <source>
        <dbReference type="Proteomes" id="UP000250222"/>
    </source>
</evidence>
<dbReference type="Pfam" id="PF13581">
    <property type="entry name" value="HATPase_c_2"/>
    <property type="match status" value="1"/>
</dbReference>
<dbReference type="Pfam" id="PF07730">
    <property type="entry name" value="HisKA_3"/>
    <property type="match status" value="1"/>
</dbReference>
<evidence type="ECO:0000256" key="3">
    <source>
        <dbReference type="ARBA" id="ARBA00023012"/>
    </source>
</evidence>
<dbReference type="InterPro" id="IPR036890">
    <property type="entry name" value="HATPase_C_sf"/>
</dbReference>
<dbReference type="AlphaFoldDB" id="A0A2Y9A2D7"/>
<keyword evidence="2 5" id="KW-0418">Kinase</keyword>
<dbReference type="EMBL" id="UETB01000001">
    <property type="protein sequence ID" value="SSA36357.1"/>
    <property type="molecule type" value="Genomic_DNA"/>
</dbReference>
<dbReference type="InterPro" id="IPR011712">
    <property type="entry name" value="Sig_transdc_His_kin_sub3_dim/P"/>
</dbReference>
<keyword evidence="3" id="KW-0902">Two-component regulatory system</keyword>
<accession>A0A2Y9A2D7</accession>
<dbReference type="SUPFAM" id="SSF55874">
    <property type="entry name" value="ATPase domain of HSP90 chaperone/DNA topoisomerase II/histidine kinase"/>
    <property type="match status" value="1"/>
</dbReference>
<keyword evidence="1" id="KW-0808">Transferase</keyword>
<dbReference type="Proteomes" id="UP000250222">
    <property type="component" value="Unassembled WGS sequence"/>
</dbReference>
<feature type="domain" description="GAF" evidence="4">
    <location>
        <begin position="198"/>
        <end position="341"/>
    </location>
</feature>
<evidence type="ECO:0000259" key="4">
    <source>
        <dbReference type="SMART" id="SM00065"/>
    </source>
</evidence>
<keyword evidence="6" id="KW-1185">Reference proteome</keyword>
<sequence>MSTPTQGARIVMPDREARARLLDAAIGLTSSLDLDTVLKGFVDGASTLTGARYAALAVLDNRGDTATFVQHGVDEETERRLGHAPHGHGIFAEIPTHGHLLLDSITDHPAFGGWPAAHPHMDGFLGVPVRIREQVFGRLYLADKPGGFTEDDARAMEQLASAAAVAVVNAQRYADARDRERWVAVSQEITSRLLSGTEEEEALELIAAKVREVARADAALIVLPSVGDTWMCEIADGEGAHDAIGAVFPPEGRARTVLANGVGMIVDSMSRARSLRVPQLARYGPALYAPMMSQGVGRGVLILLRLQGGTEFTPAELEVAEVVATQAAVALELAAARHAEDVSSLLEERQRISRDLHDLAVQQLFATGMQLETVRVAAVGNPDTAWIAESLEDALTSVDESVRQIRSIVHSLREPDEAVGLVERLRRETSLARTGLGFAPSLLIAVDGRLVRDGDDDLDLAASPAELLDARVDDDIADDVVAVVREGLANAARHARASSVQVRVTVRGSGVHGRVAVEVEDDGVGVDRASTRRSGLDNLAVRARRHGGTFSLGRSDSGDGTLLSWQVPLT</sequence>
<dbReference type="Gene3D" id="3.30.565.10">
    <property type="entry name" value="Histidine kinase-like ATPase, C-terminal domain"/>
    <property type="match status" value="1"/>
</dbReference>
<proteinExistence type="predicted"/>
<organism evidence="5 6">
    <name type="scientific">Georgenia satyanarayanai</name>
    <dbReference type="NCBI Taxonomy" id="860221"/>
    <lineage>
        <taxon>Bacteria</taxon>
        <taxon>Bacillati</taxon>
        <taxon>Actinomycetota</taxon>
        <taxon>Actinomycetes</taxon>
        <taxon>Micrococcales</taxon>
        <taxon>Bogoriellaceae</taxon>
        <taxon>Georgenia</taxon>
    </lineage>
</organism>
<dbReference type="GO" id="GO:0016020">
    <property type="term" value="C:membrane"/>
    <property type="evidence" value="ECO:0007669"/>
    <property type="project" value="InterPro"/>
</dbReference>
<protein>
    <submittedName>
        <fullName evidence="5">Histidine kinase-like ATPase domain-containing protein</fullName>
    </submittedName>
</protein>
<dbReference type="Pfam" id="PF01590">
    <property type="entry name" value="GAF"/>
    <property type="match status" value="1"/>
</dbReference>
<feature type="domain" description="GAF" evidence="4">
    <location>
        <begin position="33"/>
        <end position="177"/>
    </location>
</feature>
<dbReference type="Gene3D" id="3.30.450.40">
    <property type="match status" value="2"/>
</dbReference>
<dbReference type="PANTHER" id="PTHR24421:SF56">
    <property type="entry name" value="OXYGEN SENSOR HISTIDINE KINASE RESPONSE REGULATOR DOST"/>
    <property type="match status" value="1"/>
</dbReference>
<evidence type="ECO:0000256" key="1">
    <source>
        <dbReference type="ARBA" id="ARBA00022679"/>
    </source>
</evidence>
<dbReference type="InterPro" id="IPR003018">
    <property type="entry name" value="GAF"/>
</dbReference>
<dbReference type="Pfam" id="PF13185">
    <property type="entry name" value="GAF_2"/>
    <property type="match status" value="1"/>
</dbReference>
<dbReference type="PANTHER" id="PTHR24421">
    <property type="entry name" value="NITRATE/NITRITE SENSOR PROTEIN NARX-RELATED"/>
    <property type="match status" value="1"/>
</dbReference>
<dbReference type="Gene3D" id="1.20.5.1930">
    <property type="match status" value="1"/>
</dbReference>
<dbReference type="GO" id="GO:0046983">
    <property type="term" value="F:protein dimerization activity"/>
    <property type="evidence" value="ECO:0007669"/>
    <property type="project" value="InterPro"/>
</dbReference>
<name>A0A2Y9A2D7_9MICO</name>
<dbReference type="InterPro" id="IPR050482">
    <property type="entry name" value="Sensor_HK_TwoCompSys"/>
</dbReference>
<dbReference type="SUPFAM" id="SSF55781">
    <property type="entry name" value="GAF domain-like"/>
    <property type="match status" value="2"/>
</dbReference>
<dbReference type="SMART" id="SM00065">
    <property type="entry name" value="GAF"/>
    <property type="match status" value="2"/>
</dbReference>